<evidence type="ECO:0000256" key="4">
    <source>
        <dbReference type="ARBA" id="ARBA00022881"/>
    </source>
</evidence>
<dbReference type="AlphaFoldDB" id="A0A097ST93"/>
<keyword evidence="10" id="KW-1185">Reference proteome</keyword>
<feature type="domain" description="UvrC family homology region profile" evidence="8">
    <location>
        <begin position="249"/>
        <end position="468"/>
    </location>
</feature>
<evidence type="ECO:0000256" key="5">
    <source>
        <dbReference type="ARBA" id="ARBA00023204"/>
    </source>
</evidence>
<comment type="subunit">
    <text evidence="6">Interacts with UvrB in an incision complex.</text>
</comment>
<keyword evidence="4 6" id="KW-0267">Excision nuclease</keyword>
<dbReference type="PANTHER" id="PTHR30562:SF1">
    <property type="entry name" value="UVRABC SYSTEM PROTEIN C"/>
    <property type="match status" value="1"/>
</dbReference>
<dbReference type="SUPFAM" id="SSF82771">
    <property type="entry name" value="GIY-YIG endonuclease"/>
    <property type="match status" value="1"/>
</dbReference>
<evidence type="ECO:0000313" key="9">
    <source>
        <dbReference type="EMBL" id="AIV03810.1"/>
    </source>
</evidence>
<accession>A0A097ST93</accession>
<dbReference type="Pfam" id="PF22920">
    <property type="entry name" value="UvrC_RNaseH"/>
    <property type="match status" value="1"/>
</dbReference>
<organism evidence="9 10">
    <name type="scientific">Candidatus Malacoplasma girerdii</name>
    <dbReference type="NCBI Taxonomy" id="1318617"/>
    <lineage>
        <taxon>Bacteria</taxon>
        <taxon>Bacillati</taxon>
        <taxon>Mycoplasmatota</taxon>
        <taxon>Mycoplasmoidales</taxon>
        <taxon>Mycoplasmoidaceae</taxon>
        <taxon>Malacoplasma</taxon>
    </lineage>
</organism>
<dbReference type="InterPro" id="IPR050066">
    <property type="entry name" value="UvrABC_protein_C"/>
</dbReference>
<name>A0A097ST93_9BACT</name>
<comment type="subcellular location">
    <subcellularLocation>
        <location evidence="6">Cytoplasm</location>
    </subcellularLocation>
</comment>
<dbReference type="InterPro" id="IPR000305">
    <property type="entry name" value="GIY-YIG_endonuc"/>
</dbReference>
<dbReference type="GO" id="GO:0009380">
    <property type="term" value="C:excinuclease repair complex"/>
    <property type="evidence" value="ECO:0007669"/>
    <property type="project" value="InterPro"/>
</dbReference>
<dbReference type="KEGG" id="mgj:MGM1_4440"/>
<dbReference type="SUPFAM" id="SSF47781">
    <property type="entry name" value="RuvA domain 2-like"/>
    <property type="match status" value="1"/>
</dbReference>
<dbReference type="CDD" id="cd10434">
    <property type="entry name" value="GIY-YIG_UvrC_Cho"/>
    <property type="match status" value="1"/>
</dbReference>
<evidence type="ECO:0000256" key="6">
    <source>
        <dbReference type="HAMAP-Rule" id="MF_00203"/>
    </source>
</evidence>
<dbReference type="NCBIfam" id="TIGR00194">
    <property type="entry name" value="uvrC"/>
    <property type="match status" value="1"/>
</dbReference>
<keyword evidence="3 6" id="KW-0228">DNA excision</keyword>
<dbReference type="InterPro" id="IPR036876">
    <property type="entry name" value="UVR_dom_sf"/>
</dbReference>
<dbReference type="Gene3D" id="1.10.150.20">
    <property type="entry name" value="5' to 3' exonuclease, C-terminal subdomain"/>
    <property type="match status" value="1"/>
</dbReference>
<dbReference type="STRING" id="1318617.MGM1_4440"/>
<dbReference type="Gene3D" id="3.30.420.340">
    <property type="entry name" value="UvrC, RNAse H endonuclease domain"/>
    <property type="match status" value="1"/>
</dbReference>
<dbReference type="InterPro" id="IPR035901">
    <property type="entry name" value="GIY-YIG_endonuc_sf"/>
</dbReference>
<dbReference type="PROSITE" id="PS50165">
    <property type="entry name" value="UVRC"/>
    <property type="match status" value="1"/>
</dbReference>
<dbReference type="GO" id="GO:0009381">
    <property type="term" value="F:excinuclease ABC activity"/>
    <property type="evidence" value="ECO:0007669"/>
    <property type="project" value="UniProtKB-UniRule"/>
</dbReference>
<proteinExistence type="inferred from homology"/>
<dbReference type="PROSITE" id="PS50164">
    <property type="entry name" value="GIY_YIG"/>
    <property type="match status" value="1"/>
</dbReference>
<evidence type="ECO:0000256" key="3">
    <source>
        <dbReference type="ARBA" id="ARBA00022769"/>
    </source>
</evidence>
<dbReference type="Pfam" id="PF01541">
    <property type="entry name" value="GIY-YIG"/>
    <property type="match status" value="1"/>
</dbReference>
<dbReference type="Pfam" id="PF14520">
    <property type="entry name" value="HHH_5"/>
    <property type="match status" value="1"/>
</dbReference>
<gene>
    <name evidence="6 9" type="primary">uvrC</name>
    <name evidence="9" type="ORF">MGM1_4440</name>
</gene>
<dbReference type="SUPFAM" id="SSF46600">
    <property type="entry name" value="C-terminal UvrC-binding domain of UvrB"/>
    <property type="match status" value="1"/>
</dbReference>
<dbReference type="InterPro" id="IPR004791">
    <property type="entry name" value="UvrC"/>
</dbReference>
<evidence type="ECO:0000313" key="10">
    <source>
        <dbReference type="Proteomes" id="UP000030066"/>
    </source>
</evidence>
<dbReference type="InterPro" id="IPR010994">
    <property type="entry name" value="RuvA_2-like"/>
</dbReference>
<dbReference type="GO" id="GO:0005737">
    <property type="term" value="C:cytoplasm"/>
    <property type="evidence" value="ECO:0007669"/>
    <property type="project" value="UniProtKB-SubCell"/>
</dbReference>
<dbReference type="Gene3D" id="3.40.1440.10">
    <property type="entry name" value="GIY-YIG endonuclease"/>
    <property type="match status" value="1"/>
</dbReference>
<keyword evidence="5 6" id="KW-0234">DNA repair</keyword>
<dbReference type="GO" id="GO:0009432">
    <property type="term" value="P:SOS response"/>
    <property type="evidence" value="ECO:0007669"/>
    <property type="project" value="UniProtKB-UniRule"/>
</dbReference>
<dbReference type="HOGENOM" id="CLU_014841_3_2_14"/>
<dbReference type="FunFam" id="3.40.1440.10:FF:000001">
    <property type="entry name" value="UvrABC system protein C"/>
    <property type="match status" value="1"/>
</dbReference>
<dbReference type="InterPro" id="IPR001162">
    <property type="entry name" value="UvrC_RNase_H_dom"/>
</dbReference>
<dbReference type="SMART" id="SM00465">
    <property type="entry name" value="GIYc"/>
    <property type="match status" value="1"/>
</dbReference>
<dbReference type="HAMAP" id="MF_00203">
    <property type="entry name" value="UvrC"/>
    <property type="match status" value="1"/>
</dbReference>
<dbReference type="eggNOG" id="COG0322">
    <property type="taxonomic scope" value="Bacteria"/>
</dbReference>
<dbReference type="PANTHER" id="PTHR30562">
    <property type="entry name" value="UVRC/OXIDOREDUCTASE"/>
    <property type="match status" value="1"/>
</dbReference>
<evidence type="ECO:0000259" key="7">
    <source>
        <dbReference type="PROSITE" id="PS50164"/>
    </source>
</evidence>
<evidence type="ECO:0000256" key="2">
    <source>
        <dbReference type="ARBA" id="ARBA00022763"/>
    </source>
</evidence>
<dbReference type="EMBL" id="CP007711">
    <property type="protein sequence ID" value="AIV03810.1"/>
    <property type="molecule type" value="Genomic_DNA"/>
</dbReference>
<evidence type="ECO:0000259" key="8">
    <source>
        <dbReference type="PROSITE" id="PS50165"/>
    </source>
</evidence>
<dbReference type="InterPro" id="IPR038476">
    <property type="entry name" value="UvrC_RNase_H_dom_sf"/>
</dbReference>
<protein>
    <recommendedName>
        <fullName evidence="6">UvrABC system protein C</fullName>
        <shortName evidence="6">Protein UvrC</shortName>
    </recommendedName>
    <alternativeName>
        <fullName evidence="6">Excinuclease ABC subunit C</fullName>
    </alternativeName>
</protein>
<comment type="function">
    <text evidence="6">The UvrABC repair system catalyzes the recognition and processing of DNA lesions. UvrC both incises the 5' and 3' sides of the lesion. The N-terminal half is responsible for the 3' incision and the C-terminal half is responsible for the 5' incision.</text>
</comment>
<comment type="similarity">
    <text evidence="6">Belongs to the UvrC family.</text>
</comment>
<keyword evidence="6" id="KW-0742">SOS response</keyword>
<evidence type="ECO:0000256" key="1">
    <source>
        <dbReference type="ARBA" id="ARBA00022490"/>
    </source>
</evidence>
<dbReference type="InterPro" id="IPR047296">
    <property type="entry name" value="GIY-YIG_UvrC_Cho"/>
</dbReference>
<dbReference type="Pfam" id="PF08459">
    <property type="entry name" value="UvrC_RNaseH_dom"/>
    <property type="match status" value="1"/>
</dbReference>
<reference evidence="9 10" key="1">
    <citation type="journal article" date="2014" name="PLoS ONE">
        <title>An emerging Mycoplasma associated with trichomoniasis, vaginal infection and disease.</title>
        <authorList>
            <consortium name="Vaginal Microbiome Consortium"/>
            <person name="Fettweis J.M."/>
            <person name="Serrano M.G."/>
            <person name="Huang B."/>
            <person name="Brooks J.P."/>
            <person name="Glascock A.L."/>
            <person name="Sheth N.U."/>
            <person name="Strauss J.F.III."/>
            <person name="Jefferson K.K."/>
            <person name="Buck G.A."/>
        </authorList>
    </citation>
    <scope>NUCLEOTIDE SEQUENCE [LARGE SCALE GENOMIC DNA]</scope>
    <source>
        <strain evidence="9 10">VCU_M1</strain>
    </source>
</reference>
<dbReference type="Proteomes" id="UP000030066">
    <property type="component" value="Chromosome"/>
</dbReference>
<keyword evidence="1 6" id="KW-0963">Cytoplasm</keyword>
<feature type="domain" description="GIY-YIG" evidence="7">
    <location>
        <begin position="15"/>
        <end position="92"/>
    </location>
</feature>
<dbReference type="GO" id="GO:0006289">
    <property type="term" value="P:nucleotide-excision repair"/>
    <property type="evidence" value="ECO:0007669"/>
    <property type="project" value="UniProtKB-UniRule"/>
</dbReference>
<sequence>MINKILQYKLEHIPHEPGCYLWRDKYDQVIYVGKATDLYKRTHQYFLKNRDLKTSKLVEQIFDLDYVVVNNENESLILENNLIKKYQPKYNILLKNGNNYPYIGITKELHPRLIYTHDTTHKCLRYYGPFAAGKSAGYNLFKLLEQIFKLRKCYKLKKDKCLYYDIGQCLGPCINEIHGESYKEIIKQIDEFFSGKYQKLITSLRQKELDAAKIHQFEDALRYKELIEAINTVSEQQNINLLNKHDIDVIGYYVEDNYITIVIFTFNKGKLITKKQQINEINNNDVNEVLASYLNQFYFDNQIKPKKCYVGVNSQQLKTLSELLKINFINPHQGQFKEIMLKAYSNAKDFYHSNYHQHLKLVQTKIDGFNQLKSLLNIDNLSLIHMFDTAFLFNEHKVGGMISIEYGEFNKNLYRRFNIKSKGNNDLDYTHEVILRQYKHILDHNEELPNLIIADGGINQVNAIKAALKELKLVQIIPTIGLIKNNKHQTERILLDDGRDIPLVKNSPLYFFLAKAQDEVHRFAISFHRNKYQKSLFHSRLDEINGVGKSSINLLLNHYENLNKIKNASVDELSQLVGIKIATIIKKELK</sequence>
<dbReference type="GO" id="GO:0003677">
    <property type="term" value="F:DNA binding"/>
    <property type="evidence" value="ECO:0007669"/>
    <property type="project" value="UniProtKB-UniRule"/>
</dbReference>
<keyword evidence="2 6" id="KW-0227">DNA damage</keyword>